<evidence type="ECO:0000259" key="11">
    <source>
        <dbReference type="PROSITE" id="PS50893"/>
    </source>
</evidence>
<keyword evidence="8" id="KW-0445">Lipid transport</keyword>
<dbReference type="STRING" id="1123367.GCA_000621305_00544"/>
<feature type="domain" description="ABC transporter" evidence="11">
    <location>
        <begin position="343"/>
        <end position="576"/>
    </location>
</feature>
<evidence type="ECO:0000259" key="12">
    <source>
        <dbReference type="PROSITE" id="PS50929"/>
    </source>
</evidence>
<organism evidence="13 14">
    <name type="scientific">Thauera linaloolentis (strain DSM 12138 / JCM 21573 / CCUG 41526 / CIP 105981 / IAM 15112 / NBRC 102519 / 47Lol)</name>
    <dbReference type="NCBI Taxonomy" id="1123367"/>
    <lineage>
        <taxon>Bacteria</taxon>
        <taxon>Pseudomonadati</taxon>
        <taxon>Pseudomonadota</taxon>
        <taxon>Betaproteobacteria</taxon>
        <taxon>Rhodocyclales</taxon>
        <taxon>Zoogloeaceae</taxon>
        <taxon>Thauera</taxon>
    </lineage>
</organism>
<dbReference type="Gene3D" id="3.40.50.300">
    <property type="entry name" value="P-loop containing nucleotide triphosphate hydrolases"/>
    <property type="match status" value="1"/>
</dbReference>
<dbReference type="FunFam" id="3.40.50.300:FF:000221">
    <property type="entry name" value="Multidrug ABC transporter ATP-binding protein"/>
    <property type="match status" value="1"/>
</dbReference>
<feature type="transmembrane region" description="Helical" evidence="10">
    <location>
        <begin position="257"/>
        <end position="275"/>
    </location>
</feature>
<dbReference type="InterPro" id="IPR036640">
    <property type="entry name" value="ABC1_TM_sf"/>
</dbReference>
<keyword evidence="14" id="KW-1185">Reference proteome</keyword>
<dbReference type="InterPro" id="IPR039421">
    <property type="entry name" value="Type_1_exporter"/>
</dbReference>
<keyword evidence="7 10" id="KW-1133">Transmembrane helix</keyword>
<dbReference type="InterPro" id="IPR003593">
    <property type="entry name" value="AAA+_ATPase"/>
</dbReference>
<dbReference type="PANTHER" id="PTHR24221:SF654">
    <property type="entry name" value="ATP-BINDING CASSETTE SUB-FAMILY B MEMBER 6"/>
    <property type="match status" value="1"/>
</dbReference>
<feature type="transmembrane region" description="Helical" evidence="10">
    <location>
        <begin position="281"/>
        <end position="301"/>
    </location>
</feature>
<evidence type="ECO:0000256" key="10">
    <source>
        <dbReference type="SAM" id="Phobius"/>
    </source>
</evidence>
<protein>
    <submittedName>
        <fullName evidence="13">ABC transporter</fullName>
    </submittedName>
</protein>
<feature type="domain" description="ABC transmembrane type-1" evidence="12">
    <location>
        <begin position="22"/>
        <end position="310"/>
    </location>
</feature>
<dbReference type="PROSITE" id="PS00211">
    <property type="entry name" value="ABC_TRANSPORTER_1"/>
    <property type="match status" value="1"/>
</dbReference>
<dbReference type="SUPFAM" id="SSF52540">
    <property type="entry name" value="P-loop containing nucleoside triphosphate hydrolases"/>
    <property type="match status" value="1"/>
</dbReference>
<keyword evidence="2" id="KW-0813">Transport</keyword>
<dbReference type="Gene3D" id="1.20.1560.10">
    <property type="entry name" value="ABC transporter type 1, transmembrane domain"/>
    <property type="match status" value="1"/>
</dbReference>
<dbReference type="GO" id="GO:0005524">
    <property type="term" value="F:ATP binding"/>
    <property type="evidence" value="ECO:0007669"/>
    <property type="project" value="UniProtKB-KW"/>
</dbReference>
<keyword evidence="3" id="KW-1003">Cell membrane</keyword>
<keyword evidence="5" id="KW-0547">Nucleotide-binding</keyword>
<dbReference type="AlphaFoldDB" id="N6Z1Q0"/>
<dbReference type="PROSITE" id="PS50929">
    <property type="entry name" value="ABC_TM1F"/>
    <property type="match status" value="1"/>
</dbReference>
<evidence type="ECO:0000256" key="5">
    <source>
        <dbReference type="ARBA" id="ARBA00022741"/>
    </source>
</evidence>
<reference evidence="13 14" key="1">
    <citation type="submission" date="2012-09" db="EMBL/GenBank/DDBJ databases">
        <title>Draft Genome Sequences of 6 Strains from Genus Thauera.</title>
        <authorList>
            <person name="Liu B."/>
            <person name="Shapleigh J.P."/>
            <person name="Frostegard A.H."/>
        </authorList>
    </citation>
    <scope>NUCLEOTIDE SEQUENCE [LARGE SCALE GENOMIC DNA]</scope>
    <source>
        <strain evidence="14">47Lol / DSM 12138</strain>
    </source>
</reference>
<evidence type="ECO:0000256" key="1">
    <source>
        <dbReference type="ARBA" id="ARBA00004651"/>
    </source>
</evidence>
<evidence type="ECO:0000256" key="7">
    <source>
        <dbReference type="ARBA" id="ARBA00022989"/>
    </source>
</evidence>
<comment type="caution">
    <text evidence="13">The sequence shown here is derived from an EMBL/GenBank/DDBJ whole genome shotgun (WGS) entry which is preliminary data.</text>
</comment>
<evidence type="ECO:0000256" key="4">
    <source>
        <dbReference type="ARBA" id="ARBA00022692"/>
    </source>
</evidence>
<feature type="transmembrane region" description="Helical" evidence="10">
    <location>
        <begin position="168"/>
        <end position="189"/>
    </location>
</feature>
<keyword evidence="9 10" id="KW-0472">Membrane</keyword>
<evidence type="ECO:0000313" key="14">
    <source>
        <dbReference type="Proteomes" id="UP000013232"/>
    </source>
</evidence>
<keyword evidence="4 10" id="KW-0812">Transmembrane</keyword>
<proteinExistence type="predicted"/>
<accession>N6Z1Q0</accession>
<dbReference type="PANTHER" id="PTHR24221">
    <property type="entry name" value="ATP-BINDING CASSETTE SUB-FAMILY B"/>
    <property type="match status" value="1"/>
</dbReference>
<gene>
    <name evidence="13" type="ORF">C666_09020</name>
</gene>
<dbReference type="EMBL" id="AMXE01000027">
    <property type="protein sequence ID" value="ENO88313.1"/>
    <property type="molecule type" value="Genomic_DNA"/>
</dbReference>
<dbReference type="GO" id="GO:0140359">
    <property type="term" value="F:ABC-type transporter activity"/>
    <property type="evidence" value="ECO:0007669"/>
    <property type="project" value="InterPro"/>
</dbReference>
<dbReference type="InterPro" id="IPR011527">
    <property type="entry name" value="ABC1_TM_dom"/>
</dbReference>
<dbReference type="PROSITE" id="PS50893">
    <property type="entry name" value="ABC_TRANSPORTER_2"/>
    <property type="match status" value="1"/>
</dbReference>
<dbReference type="SMART" id="SM00382">
    <property type="entry name" value="AAA"/>
    <property type="match status" value="1"/>
</dbReference>
<comment type="subcellular location">
    <subcellularLocation>
        <location evidence="1">Cell membrane</location>
        <topology evidence="1">Multi-pass membrane protein</topology>
    </subcellularLocation>
</comment>
<keyword evidence="6" id="KW-0067">ATP-binding</keyword>
<dbReference type="GO" id="GO:0016887">
    <property type="term" value="F:ATP hydrolysis activity"/>
    <property type="evidence" value="ECO:0007669"/>
    <property type="project" value="InterPro"/>
</dbReference>
<dbReference type="GO" id="GO:0005886">
    <property type="term" value="C:plasma membrane"/>
    <property type="evidence" value="ECO:0007669"/>
    <property type="project" value="UniProtKB-SubCell"/>
</dbReference>
<dbReference type="Proteomes" id="UP000013232">
    <property type="component" value="Unassembled WGS sequence"/>
</dbReference>
<name>N6Z1Q0_THAL4</name>
<dbReference type="GO" id="GO:0006869">
    <property type="term" value="P:lipid transport"/>
    <property type="evidence" value="ECO:0007669"/>
    <property type="project" value="UniProtKB-KW"/>
</dbReference>
<dbReference type="InterPro" id="IPR003439">
    <property type="entry name" value="ABC_transporter-like_ATP-bd"/>
</dbReference>
<dbReference type="Pfam" id="PF00664">
    <property type="entry name" value="ABC_membrane"/>
    <property type="match status" value="1"/>
</dbReference>
<dbReference type="InterPro" id="IPR027417">
    <property type="entry name" value="P-loop_NTPase"/>
</dbReference>
<evidence type="ECO:0000256" key="8">
    <source>
        <dbReference type="ARBA" id="ARBA00023055"/>
    </source>
</evidence>
<feature type="transmembrane region" description="Helical" evidence="10">
    <location>
        <begin position="61"/>
        <end position="83"/>
    </location>
</feature>
<sequence length="584" mass="63233">MAILRSLRRILARSGADGRAFLLGVGLRGLERVCEMLPYLLAYLWLASLPAPASFPLPPWLPLPAALALALLGVLGLQWALAFHGQRLCFLGSYRIIGGYRERLIDHVRGMPLGNLQRQRVGQLADSLTDDVRRLEGIFTHVAADCVAALCAALAALALLAWADWRLALALALPLPLAAAVLQAGAAAFERAGLRKHGRYREAAALLVEFIGGLPTLRLYDRTGDWLRRLDACFGELRRLSLGIEKWGGGPVMGYRLLVEGGVACLLAAIAWLGLPPASTLAPAAVLLALLLAYKVVGPLLEVAEYLVMLRYACQSEIKLEALWRVRPLPEPWLPRRPNGHGVRFERVSFAYAGERVLHDISFTVPERSLTAIVGPSGSGKSTLLHLLARFHDPDEGRICLGGVDARALGSAQWYGALSMVFQQVQLFDGSIEDNLRLGRAQASDAAVWAACRAADCEAFIRALPEGMRTRVGEGGLSLSGGERQRLSIARALLKDAPLLLLDEVTAAVDPASQSAIQRALNRLAAERTVIMVAHRLHTIRHADQIVVLRQGRIAETGTHAQLLRRGGLYAELWAAQSGPEQGA</sequence>
<evidence type="ECO:0000313" key="13">
    <source>
        <dbReference type="EMBL" id="ENO88313.1"/>
    </source>
</evidence>
<feature type="transmembrane region" description="Helical" evidence="10">
    <location>
        <begin position="142"/>
        <end position="162"/>
    </location>
</feature>
<dbReference type="InterPro" id="IPR017871">
    <property type="entry name" value="ABC_transporter-like_CS"/>
</dbReference>
<dbReference type="eggNOG" id="COG1132">
    <property type="taxonomic scope" value="Bacteria"/>
</dbReference>
<dbReference type="Pfam" id="PF00005">
    <property type="entry name" value="ABC_tran"/>
    <property type="match status" value="1"/>
</dbReference>
<evidence type="ECO:0000256" key="2">
    <source>
        <dbReference type="ARBA" id="ARBA00022448"/>
    </source>
</evidence>
<dbReference type="SUPFAM" id="SSF90123">
    <property type="entry name" value="ABC transporter transmembrane region"/>
    <property type="match status" value="1"/>
</dbReference>
<evidence type="ECO:0000256" key="9">
    <source>
        <dbReference type="ARBA" id="ARBA00023136"/>
    </source>
</evidence>
<evidence type="ECO:0000256" key="3">
    <source>
        <dbReference type="ARBA" id="ARBA00022475"/>
    </source>
</evidence>
<evidence type="ECO:0000256" key="6">
    <source>
        <dbReference type="ARBA" id="ARBA00022840"/>
    </source>
</evidence>